<reference evidence="1" key="1">
    <citation type="journal article" date="2021" name="Microorganisms">
        <title>Phylogenomic Reconstruction and Metabolic Potential of the Genus Aminobacter.</title>
        <authorList>
            <person name="Artuso I."/>
            <person name="Turrini P."/>
            <person name="Pirolo M."/>
            <person name="Lugli G.A."/>
            <person name="Ventura M."/>
            <person name="Visca P."/>
        </authorList>
    </citation>
    <scope>NUCLEOTIDE SEQUENCE</scope>
    <source>
        <strain evidence="1">LMG 26462</strain>
    </source>
</reference>
<dbReference type="Pfam" id="PF19551">
    <property type="entry name" value="DUF6074"/>
    <property type="match status" value="1"/>
</dbReference>
<dbReference type="EMBL" id="JAFLWW010000002">
    <property type="protein sequence ID" value="MBT1155752.1"/>
    <property type="molecule type" value="Genomic_DNA"/>
</dbReference>
<keyword evidence="2" id="KW-1185">Reference proteome</keyword>
<dbReference type="Proteomes" id="UP001138921">
    <property type="component" value="Unassembled WGS sequence"/>
</dbReference>
<gene>
    <name evidence="1" type="ORF">J1C56_09120</name>
</gene>
<dbReference type="InterPro" id="IPR045720">
    <property type="entry name" value="DUF6074"/>
</dbReference>
<sequence>MEQNTSKNGTVVPFPLCRQELLVRETVYVLMRRHGAAADRFWNTTIRRLTGQLQVCGVRDSDEISDQIEAFSLTVFDRVRKEAAAAADQHVGGAA</sequence>
<dbReference type="RefSeq" id="WP_214388071.1">
    <property type="nucleotide sequence ID" value="NZ_JAFLWW010000002.1"/>
</dbReference>
<protein>
    <submittedName>
        <fullName evidence="1">Uncharacterized protein</fullName>
    </submittedName>
</protein>
<reference evidence="1" key="2">
    <citation type="submission" date="2021-03" db="EMBL/GenBank/DDBJ databases">
        <authorList>
            <person name="Artuso I."/>
            <person name="Turrini P."/>
            <person name="Pirolo M."/>
            <person name="Lugli G.A."/>
            <person name="Ventura M."/>
            <person name="Visca P."/>
        </authorList>
    </citation>
    <scope>NUCLEOTIDE SEQUENCE</scope>
    <source>
        <strain evidence="1">LMG 26462</strain>
    </source>
</reference>
<comment type="caution">
    <text evidence="1">The sequence shown here is derived from an EMBL/GenBank/DDBJ whole genome shotgun (WGS) entry which is preliminary data.</text>
</comment>
<organism evidence="1 2">
    <name type="scientific">Aminobacter anthyllidis</name>
    <dbReference type="NCBI Taxonomy" id="1035067"/>
    <lineage>
        <taxon>Bacteria</taxon>
        <taxon>Pseudomonadati</taxon>
        <taxon>Pseudomonadota</taxon>
        <taxon>Alphaproteobacteria</taxon>
        <taxon>Hyphomicrobiales</taxon>
        <taxon>Phyllobacteriaceae</taxon>
        <taxon>Aminobacter</taxon>
    </lineage>
</organism>
<accession>A0A9X1AA72</accession>
<name>A0A9X1AA72_9HYPH</name>
<evidence type="ECO:0000313" key="2">
    <source>
        <dbReference type="Proteomes" id="UP001138921"/>
    </source>
</evidence>
<evidence type="ECO:0000313" key="1">
    <source>
        <dbReference type="EMBL" id="MBT1155752.1"/>
    </source>
</evidence>
<dbReference type="AlphaFoldDB" id="A0A9X1AA72"/>
<proteinExistence type="predicted"/>